<evidence type="ECO:0000256" key="6">
    <source>
        <dbReference type="ARBA" id="ARBA00038076"/>
    </source>
</evidence>
<accession>A0ABR9JK20</accession>
<evidence type="ECO:0000256" key="7">
    <source>
        <dbReference type="SAM" id="Phobius"/>
    </source>
</evidence>
<organism evidence="10 11">
    <name type="scientific">Actinomadura algeriensis</name>
    <dbReference type="NCBI Taxonomy" id="1679523"/>
    <lineage>
        <taxon>Bacteria</taxon>
        <taxon>Bacillati</taxon>
        <taxon>Actinomycetota</taxon>
        <taxon>Actinomycetes</taxon>
        <taxon>Streptosporangiales</taxon>
        <taxon>Thermomonosporaceae</taxon>
        <taxon>Actinomadura</taxon>
    </lineage>
</organism>
<feature type="transmembrane region" description="Helical" evidence="7">
    <location>
        <begin position="332"/>
        <end position="356"/>
    </location>
</feature>
<evidence type="ECO:0000256" key="4">
    <source>
        <dbReference type="ARBA" id="ARBA00022989"/>
    </source>
</evidence>
<evidence type="ECO:0000256" key="3">
    <source>
        <dbReference type="ARBA" id="ARBA00022692"/>
    </source>
</evidence>
<comment type="similarity">
    <text evidence="6">Belongs to the ABC-4 integral membrane protein family.</text>
</comment>
<evidence type="ECO:0000256" key="2">
    <source>
        <dbReference type="ARBA" id="ARBA00022475"/>
    </source>
</evidence>
<dbReference type="PANTHER" id="PTHR30572">
    <property type="entry name" value="MEMBRANE COMPONENT OF TRANSPORTER-RELATED"/>
    <property type="match status" value="1"/>
</dbReference>
<proteinExistence type="inferred from homology"/>
<protein>
    <submittedName>
        <fullName evidence="10">ABC transport system permease protein</fullName>
    </submittedName>
</protein>
<dbReference type="EMBL" id="JADBDZ010000001">
    <property type="protein sequence ID" value="MBE1530905.1"/>
    <property type="molecule type" value="Genomic_DNA"/>
</dbReference>
<dbReference type="Pfam" id="PF02687">
    <property type="entry name" value="FtsX"/>
    <property type="match status" value="1"/>
</dbReference>
<evidence type="ECO:0000313" key="10">
    <source>
        <dbReference type="EMBL" id="MBE1530905.1"/>
    </source>
</evidence>
<evidence type="ECO:0000259" key="8">
    <source>
        <dbReference type="Pfam" id="PF02687"/>
    </source>
</evidence>
<gene>
    <name evidence="10" type="ORF">H4W34_000738</name>
</gene>
<feature type="domain" description="ABC3 transporter permease C-terminal" evidence="8">
    <location>
        <begin position="283"/>
        <end position="395"/>
    </location>
</feature>
<keyword evidence="3 7" id="KW-0812">Transmembrane</keyword>
<keyword evidence="4 7" id="KW-1133">Transmembrane helix</keyword>
<evidence type="ECO:0000313" key="11">
    <source>
        <dbReference type="Proteomes" id="UP000627838"/>
    </source>
</evidence>
<evidence type="ECO:0000256" key="1">
    <source>
        <dbReference type="ARBA" id="ARBA00004651"/>
    </source>
</evidence>
<dbReference type="InterPro" id="IPR025857">
    <property type="entry name" value="MacB_PCD"/>
</dbReference>
<dbReference type="PANTHER" id="PTHR30572:SF4">
    <property type="entry name" value="ABC TRANSPORTER PERMEASE YTRF"/>
    <property type="match status" value="1"/>
</dbReference>
<feature type="transmembrane region" description="Helical" evidence="7">
    <location>
        <begin position="279"/>
        <end position="304"/>
    </location>
</feature>
<dbReference type="InterPro" id="IPR050250">
    <property type="entry name" value="Macrolide_Exporter_MacB"/>
</dbReference>
<feature type="transmembrane region" description="Helical" evidence="7">
    <location>
        <begin position="362"/>
        <end position="385"/>
    </location>
</feature>
<comment type="subcellular location">
    <subcellularLocation>
        <location evidence="1">Cell membrane</location>
        <topology evidence="1">Multi-pass membrane protein</topology>
    </subcellularLocation>
</comment>
<dbReference type="RefSeq" id="WP_225961002.1">
    <property type="nucleotide sequence ID" value="NZ_JADBDZ010000001.1"/>
</dbReference>
<keyword evidence="11" id="KW-1185">Reference proteome</keyword>
<dbReference type="Proteomes" id="UP000627838">
    <property type="component" value="Unassembled WGS sequence"/>
</dbReference>
<comment type="caution">
    <text evidence="10">The sequence shown here is derived from an EMBL/GenBank/DDBJ whole genome shotgun (WGS) entry which is preliminary data.</text>
</comment>
<evidence type="ECO:0000256" key="5">
    <source>
        <dbReference type="ARBA" id="ARBA00023136"/>
    </source>
</evidence>
<feature type="domain" description="MacB-like periplasmic core" evidence="9">
    <location>
        <begin position="33"/>
        <end position="241"/>
    </location>
</feature>
<feature type="transmembrane region" description="Helical" evidence="7">
    <location>
        <begin position="32"/>
        <end position="52"/>
    </location>
</feature>
<sequence length="402" mass="41064">MADGTVLQPARMWPRDVVRVGAVGLRTRPMRAFLSALGIAIGIAAMVAVVGVSSSSQAELNRALDALGTNLLTVAPGSTMTGEAAQLPLEAEAMVERIAPVREVSAIGLLDGVGVYRTREIPESDTKGIAAYATRTDLRDAVGAELASGAWLNDATGSYPATVLGAKAAERLGIGRAGPDVQVLIGGEYFTVIGTLKPAELAPELDTAALVGWPAARSELGFDGHATTVYTRSRDAAVEDVRSVLGSTANPEAPNEVEVSRPSDALAAQQAAGEAFTGLLLGVGAVALLVGGVGVANTMVISVLERRAEIGLRRSLGATRGQVRTQFLTESLLLSALGGLGGALIGSLITSIYALYQGWPVVIPLWAVGGGILATLLIGAVAGLYPAIRASRLSPTEALAGS</sequence>
<dbReference type="InterPro" id="IPR003838">
    <property type="entry name" value="ABC3_permease_C"/>
</dbReference>
<evidence type="ECO:0000259" key="9">
    <source>
        <dbReference type="Pfam" id="PF12704"/>
    </source>
</evidence>
<keyword evidence="2" id="KW-1003">Cell membrane</keyword>
<keyword evidence="5 7" id="KW-0472">Membrane</keyword>
<reference evidence="10 11" key="1">
    <citation type="submission" date="2020-10" db="EMBL/GenBank/DDBJ databases">
        <title>Sequencing the genomes of 1000 actinobacteria strains.</title>
        <authorList>
            <person name="Klenk H.-P."/>
        </authorList>
    </citation>
    <scope>NUCLEOTIDE SEQUENCE [LARGE SCALE GENOMIC DNA]</scope>
    <source>
        <strain evidence="10 11">DSM 46744</strain>
    </source>
</reference>
<name>A0ABR9JK20_9ACTN</name>
<dbReference type="Pfam" id="PF12704">
    <property type="entry name" value="MacB_PCD"/>
    <property type="match status" value="1"/>
</dbReference>